<dbReference type="SUPFAM" id="SSF69125">
    <property type="entry name" value="Nuclear receptor coactivator interlocking domain"/>
    <property type="match status" value="1"/>
</dbReference>
<evidence type="ECO:0000256" key="5">
    <source>
        <dbReference type="ARBA" id="ARBA00023163"/>
    </source>
</evidence>
<dbReference type="InterPro" id="IPR014920">
    <property type="entry name" value="Nuc_rcpt_coact_Ncoa-typ"/>
</dbReference>
<evidence type="ECO:0000256" key="3">
    <source>
        <dbReference type="ARBA" id="ARBA00023015"/>
    </source>
</evidence>
<name>A0ABD1JDN1_9TELE</name>
<gene>
    <name evidence="10" type="ORF">ACEWY4_018489</name>
</gene>
<feature type="compositionally biased region" description="Polar residues" evidence="8">
    <location>
        <begin position="843"/>
        <end position="867"/>
    </location>
</feature>
<dbReference type="PANTHER" id="PTHR10684">
    <property type="entry name" value="NUCLEAR RECEPTOR COACTIVATOR"/>
    <property type="match status" value="1"/>
</dbReference>
<evidence type="ECO:0000313" key="10">
    <source>
        <dbReference type="EMBL" id="KAL2085169.1"/>
    </source>
</evidence>
<feature type="region of interest" description="Disordered" evidence="8">
    <location>
        <begin position="332"/>
        <end position="366"/>
    </location>
</feature>
<dbReference type="SMART" id="SM01151">
    <property type="entry name" value="DUF1518"/>
    <property type="match status" value="2"/>
</dbReference>
<dbReference type="Proteomes" id="UP001591681">
    <property type="component" value="Unassembled WGS sequence"/>
</dbReference>
<feature type="domain" description="PH" evidence="9">
    <location>
        <begin position="37"/>
        <end position="153"/>
    </location>
</feature>
<keyword evidence="3" id="KW-0805">Transcription regulation</keyword>
<keyword evidence="6" id="KW-0539">Nucleus</keyword>
<dbReference type="AlphaFoldDB" id="A0ABD1JDN1"/>
<evidence type="ECO:0000256" key="6">
    <source>
        <dbReference type="ARBA" id="ARBA00023242"/>
    </source>
</evidence>
<feature type="compositionally biased region" description="Polar residues" evidence="8">
    <location>
        <begin position="801"/>
        <end position="813"/>
    </location>
</feature>
<dbReference type="PROSITE" id="PS50003">
    <property type="entry name" value="PH_DOMAIN"/>
    <property type="match status" value="1"/>
</dbReference>
<dbReference type="CDD" id="cd01224">
    <property type="entry name" value="PH_Collybistin_ASEF"/>
    <property type="match status" value="1"/>
</dbReference>
<dbReference type="PANTHER" id="PTHR10684:SF2">
    <property type="entry name" value="NUCLEAR RECEPTOR COACTIVATOR 2"/>
    <property type="match status" value="1"/>
</dbReference>
<accession>A0ABD1JDN1</accession>
<dbReference type="Gene3D" id="2.30.29.30">
    <property type="entry name" value="Pleckstrin-homology domain (PH domain)/Phosphotyrosine-binding domain (PTB)"/>
    <property type="match status" value="1"/>
</dbReference>
<comment type="similarity">
    <text evidence="1">Belongs to the SRC/p160 nuclear receptor coactivator family.</text>
</comment>
<dbReference type="InterPro" id="IPR009110">
    <property type="entry name" value="Nuc_rcpt_coact"/>
</dbReference>
<dbReference type="InterPro" id="IPR037077">
    <property type="entry name" value="Nuc_rcpt_coact_Ncoa_int_sf"/>
</dbReference>
<dbReference type="InterPro" id="IPR017426">
    <property type="entry name" value="Nuclear_rcpt_coactivator"/>
</dbReference>
<organism evidence="10 11">
    <name type="scientific">Coilia grayii</name>
    <name type="common">Gray's grenadier anchovy</name>
    <dbReference type="NCBI Taxonomy" id="363190"/>
    <lineage>
        <taxon>Eukaryota</taxon>
        <taxon>Metazoa</taxon>
        <taxon>Chordata</taxon>
        <taxon>Craniata</taxon>
        <taxon>Vertebrata</taxon>
        <taxon>Euteleostomi</taxon>
        <taxon>Actinopterygii</taxon>
        <taxon>Neopterygii</taxon>
        <taxon>Teleostei</taxon>
        <taxon>Clupei</taxon>
        <taxon>Clupeiformes</taxon>
        <taxon>Clupeoidei</taxon>
        <taxon>Engraulidae</taxon>
        <taxon>Coilinae</taxon>
        <taxon>Coilia</taxon>
    </lineage>
</organism>
<dbReference type="Pfam" id="PF22697">
    <property type="entry name" value="SOS1_NGEF_PH"/>
    <property type="match status" value="1"/>
</dbReference>
<dbReference type="FunFam" id="2.30.29.30:FF:000055">
    <property type="entry name" value="Phosphatidylinositol 3,4,5-trisphosphate-dependent Rac exchanger 1 protein-like"/>
    <property type="match status" value="1"/>
</dbReference>
<dbReference type="InterPro" id="IPR055251">
    <property type="entry name" value="SOS1_NGEF_PH"/>
</dbReference>
<dbReference type="Pfam" id="PF07469">
    <property type="entry name" value="DUF1518"/>
    <property type="match status" value="2"/>
</dbReference>
<evidence type="ECO:0000256" key="7">
    <source>
        <dbReference type="SAM" id="Coils"/>
    </source>
</evidence>
<feature type="compositionally biased region" description="Pro residues" evidence="8">
    <location>
        <begin position="750"/>
        <end position="766"/>
    </location>
</feature>
<proteinExistence type="inferred from homology"/>
<dbReference type="SMART" id="SM00233">
    <property type="entry name" value="PH"/>
    <property type="match status" value="1"/>
</dbReference>
<reference evidence="10 11" key="1">
    <citation type="submission" date="2024-09" db="EMBL/GenBank/DDBJ databases">
        <title>A chromosome-level genome assembly of Gray's grenadier anchovy, Coilia grayii.</title>
        <authorList>
            <person name="Fu Z."/>
        </authorList>
    </citation>
    <scope>NUCLEOTIDE SEQUENCE [LARGE SCALE GENOMIC DNA]</scope>
    <source>
        <strain evidence="10">G4</strain>
        <tissue evidence="10">Muscle</tissue>
    </source>
</reference>
<dbReference type="InterPro" id="IPR001849">
    <property type="entry name" value="PH_domain"/>
</dbReference>
<evidence type="ECO:0000256" key="2">
    <source>
        <dbReference type="ARBA" id="ARBA00022737"/>
    </source>
</evidence>
<keyword evidence="5" id="KW-0804">Transcription</keyword>
<dbReference type="EMBL" id="JBHFQA010000016">
    <property type="protein sequence ID" value="KAL2085169.1"/>
    <property type="molecule type" value="Genomic_DNA"/>
</dbReference>
<evidence type="ECO:0000313" key="11">
    <source>
        <dbReference type="Proteomes" id="UP001591681"/>
    </source>
</evidence>
<keyword evidence="2" id="KW-0677">Repeat</keyword>
<keyword evidence="11" id="KW-1185">Reference proteome</keyword>
<evidence type="ECO:0000259" key="9">
    <source>
        <dbReference type="PROSITE" id="PS50003"/>
    </source>
</evidence>
<keyword evidence="4" id="KW-0010">Activator</keyword>
<comment type="caution">
    <text evidence="10">The sequence shown here is derived from an EMBL/GenBank/DDBJ whole genome shotgun (WGS) entry which is preliminary data.</text>
</comment>
<evidence type="ECO:0000256" key="1">
    <source>
        <dbReference type="ARBA" id="ARBA00009933"/>
    </source>
</evidence>
<dbReference type="InterPro" id="IPR011993">
    <property type="entry name" value="PH-like_dom_sf"/>
</dbReference>
<feature type="region of interest" description="Disordered" evidence="8">
    <location>
        <begin position="801"/>
        <end position="867"/>
    </location>
</feature>
<evidence type="ECO:0000256" key="8">
    <source>
        <dbReference type="SAM" id="MobiDB-lite"/>
    </source>
</evidence>
<dbReference type="Gene3D" id="6.10.140.20">
    <property type="entry name" value="Nuclear receptor coactivator, Ncoa-type, interlocking domain"/>
    <property type="match status" value="1"/>
</dbReference>
<feature type="coiled-coil region" evidence="7">
    <location>
        <begin position="645"/>
        <end position="684"/>
    </location>
</feature>
<protein>
    <recommendedName>
        <fullName evidence="9">PH domain-containing protein</fullName>
    </recommendedName>
</protein>
<feature type="region of interest" description="Disordered" evidence="8">
    <location>
        <begin position="708"/>
        <end position="782"/>
    </location>
</feature>
<dbReference type="InterPro" id="IPR010011">
    <property type="entry name" value="NCO_DUF1518"/>
</dbReference>
<sequence length="922" mass="98612">MCVQVSGIQLAWRLSQPLSAPVTCYPNGSNVTDTCTEMLMHGVLLKISAGNIQERSFFLFDNLLVYCKRKNRRLKNSKASTEGPRYLFRGRINTEVMEVENMDDGTADYHSSGNIVNNGWKIHNTAKNKWFVCMAKTPEEKQEWLEAILKERERRKIFGVTLFVSYGASASSDLHLKHDHPHRKQPSTQSQRGLCECSSELDYILDDLQSSQQLFGEGRAVDKQAIIQDILQMSQDASTAMGPDQQTKAFPAMTQANFVGVRPAQPGRAPPMRSMSLEMSMAAKGAPQGQFAAALRNSSPYAIMQQQQGMMGNHAVMGNQAGMVNPGVLGANGPRGGGLQQEGWGPHGPAVNSSASAPASAGQGLQQGALHGRMVASAAGTGGPLRAGAQPGPRQMLPAQMMPGGQTNMDLSMVAHQFSQQQVPPNQTAPWPDSMLPIDQVPFAGQSRPVYSSSREDVLCGGASDGVADEGALLSQLFSVLKDADCDEIDKALGIPALVGQGQTMEQEQFPGQDPSSLLLEQKLPVYPPQQYGPPPGHMAQGGYGALQDPSGGAGFHGMPVQMPPRPGYPLQLRMGQRPGLRPPGVVPTQPNTLRLQLQHRLQAQQNRQPVLSQMPGVSNMNLPLRPNVPNQGTINAQMAAQRQREILNNHLRQRQQQVQQQQQQQAQQQAVQQQQQAQQQRSLAMRAQGLNLPPNMATAAAAAGLPGALGPPRMPQAGPQQFPYPPSYGTGTGLASPPPCSSPFSPSSPSLPPPPPPPQPPPAPPGSLHGPPMALPTQGMMGNMAGQFGAVMSPHMQHSAFQFPSSGMSQQPDGGFGGATTPQSPLMSPRMGHAQSPMLPQGQGSAGFQSSPDMNGWPQGNMTANNMFPQQSPPQFQPANGSMYNGSSINLSVSMATNNASMGQISNQMNVTSMASEQKYC</sequence>
<dbReference type="Pfam" id="PF08815">
    <property type="entry name" value="Nuc_rec_co-act"/>
    <property type="match status" value="1"/>
</dbReference>
<feature type="compositionally biased region" description="Low complexity" evidence="8">
    <location>
        <begin position="353"/>
        <end position="366"/>
    </location>
</feature>
<dbReference type="SUPFAM" id="SSF50729">
    <property type="entry name" value="PH domain-like"/>
    <property type="match status" value="1"/>
</dbReference>
<evidence type="ECO:0000256" key="4">
    <source>
        <dbReference type="ARBA" id="ARBA00023159"/>
    </source>
</evidence>
<keyword evidence="7" id="KW-0175">Coiled coil</keyword>